<dbReference type="AlphaFoldDB" id="A0A816BE84"/>
<evidence type="ECO:0000313" key="1">
    <source>
        <dbReference type="EMBL" id="CAF1566574.1"/>
    </source>
</evidence>
<dbReference type="Proteomes" id="UP000677228">
    <property type="component" value="Unassembled WGS sequence"/>
</dbReference>
<gene>
    <name evidence="2" type="ORF">GPM918_LOCUS42886</name>
    <name evidence="1" type="ORF">OVA965_LOCUS40115</name>
    <name evidence="4" type="ORF">SRO942_LOCUS44229</name>
    <name evidence="3" type="ORF">TMI583_LOCUS41510</name>
</gene>
<name>A0A816BE84_9BILA</name>
<dbReference type="EMBL" id="CAJNOK010042900">
    <property type="protein sequence ID" value="CAF1566574.1"/>
    <property type="molecule type" value="Genomic_DNA"/>
</dbReference>
<keyword evidence="5" id="KW-1185">Reference proteome</keyword>
<dbReference type="Proteomes" id="UP000681722">
    <property type="component" value="Unassembled WGS sequence"/>
</dbReference>
<dbReference type="EMBL" id="CAJOBA010065624">
    <property type="protein sequence ID" value="CAF4359765.1"/>
    <property type="molecule type" value="Genomic_DNA"/>
</dbReference>
<protein>
    <submittedName>
        <fullName evidence="2">Uncharacterized protein</fullName>
    </submittedName>
</protein>
<sequence>MLLQALHNPISASYYDMAMKQQSMQRAEWYGSDFKFKWLFSTSFKSYNIMMDRHFYFQYYAALRHPNVEAILWGRGFKG</sequence>
<evidence type="ECO:0000313" key="2">
    <source>
        <dbReference type="EMBL" id="CAF1608023.1"/>
    </source>
</evidence>
<accession>A0A816BE84</accession>
<reference evidence="2" key="1">
    <citation type="submission" date="2021-02" db="EMBL/GenBank/DDBJ databases">
        <authorList>
            <person name="Nowell W R."/>
        </authorList>
    </citation>
    <scope>NUCLEOTIDE SEQUENCE</scope>
</reference>
<dbReference type="Proteomes" id="UP000682733">
    <property type="component" value="Unassembled WGS sequence"/>
</dbReference>
<comment type="caution">
    <text evidence="2">The sequence shown here is derived from an EMBL/GenBank/DDBJ whole genome shotgun (WGS) entry which is preliminary data.</text>
</comment>
<organism evidence="2 5">
    <name type="scientific">Didymodactylos carnosus</name>
    <dbReference type="NCBI Taxonomy" id="1234261"/>
    <lineage>
        <taxon>Eukaryota</taxon>
        <taxon>Metazoa</taxon>
        <taxon>Spiralia</taxon>
        <taxon>Gnathifera</taxon>
        <taxon>Rotifera</taxon>
        <taxon>Eurotatoria</taxon>
        <taxon>Bdelloidea</taxon>
        <taxon>Philodinida</taxon>
        <taxon>Philodinidae</taxon>
        <taxon>Didymodactylos</taxon>
    </lineage>
</organism>
<dbReference type="EMBL" id="CAJNOQ010037322">
    <property type="protein sequence ID" value="CAF1608023.1"/>
    <property type="molecule type" value="Genomic_DNA"/>
</dbReference>
<dbReference type="OrthoDB" id="10540987at2759"/>
<dbReference type="Proteomes" id="UP000663829">
    <property type="component" value="Unassembled WGS sequence"/>
</dbReference>
<dbReference type="EMBL" id="CAJOBC010103954">
    <property type="protein sequence ID" value="CAF4489031.1"/>
    <property type="molecule type" value="Genomic_DNA"/>
</dbReference>
<evidence type="ECO:0000313" key="4">
    <source>
        <dbReference type="EMBL" id="CAF4489031.1"/>
    </source>
</evidence>
<evidence type="ECO:0000313" key="3">
    <source>
        <dbReference type="EMBL" id="CAF4359765.1"/>
    </source>
</evidence>
<evidence type="ECO:0000313" key="5">
    <source>
        <dbReference type="Proteomes" id="UP000663829"/>
    </source>
</evidence>
<proteinExistence type="predicted"/>